<comment type="caution">
    <text evidence="2">The sequence shown here is derived from an EMBL/GenBank/DDBJ whole genome shotgun (WGS) entry which is preliminary data.</text>
</comment>
<feature type="compositionally biased region" description="Basic and acidic residues" evidence="1">
    <location>
        <begin position="85"/>
        <end position="96"/>
    </location>
</feature>
<organism evidence="2 3">
    <name type="scientific">Albula glossodonta</name>
    <name type="common">roundjaw bonefish</name>
    <dbReference type="NCBI Taxonomy" id="121402"/>
    <lineage>
        <taxon>Eukaryota</taxon>
        <taxon>Metazoa</taxon>
        <taxon>Chordata</taxon>
        <taxon>Craniata</taxon>
        <taxon>Vertebrata</taxon>
        <taxon>Euteleostomi</taxon>
        <taxon>Actinopterygii</taxon>
        <taxon>Neopterygii</taxon>
        <taxon>Teleostei</taxon>
        <taxon>Albuliformes</taxon>
        <taxon>Albulidae</taxon>
        <taxon>Albula</taxon>
    </lineage>
</organism>
<name>A0A8T2N5S5_9TELE</name>
<feature type="region of interest" description="Disordered" evidence="1">
    <location>
        <begin position="1"/>
        <end position="41"/>
    </location>
</feature>
<keyword evidence="3" id="KW-1185">Reference proteome</keyword>
<reference evidence="2" key="1">
    <citation type="thesis" date="2021" institute="BYU ScholarsArchive" country="Provo, UT, USA">
        <title>Applications of and Algorithms for Genome Assembly and Genomic Analyses with an Emphasis on Marine Teleosts.</title>
        <authorList>
            <person name="Pickett B.D."/>
        </authorList>
    </citation>
    <scope>NUCLEOTIDE SEQUENCE</scope>
    <source>
        <strain evidence="2">HI-2016</strain>
    </source>
</reference>
<accession>A0A8T2N5S5</accession>
<feature type="region of interest" description="Disordered" evidence="1">
    <location>
        <begin position="85"/>
        <end position="112"/>
    </location>
</feature>
<proteinExistence type="predicted"/>
<evidence type="ECO:0000313" key="3">
    <source>
        <dbReference type="Proteomes" id="UP000824540"/>
    </source>
</evidence>
<sequence>MGDGSSPAHASTERAPLDPDEAEITAAPRAPQRKWFGGRGGLPGAKAEVQMSLWKIPSNTESCSWQNLDRLKMPRMFHYEGIHCTDTSAPERGERHASRRRIGQTQRKVSTA</sequence>
<gene>
    <name evidence="2" type="ORF">JZ751_016647</name>
</gene>
<evidence type="ECO:0000313" key="2">
    <source>
        <dbReference type="EMBL" id="KAG9331877.1"/>
    </source>
</evidence>
<evidence type="ECO:0000256" key="1">
    <source>
        <dbReference type="SAM" id="MobiDB-lite"/>
    </source>
</evidence>
<dbReference type="EMBL" id="JAFBMS010000279">
    <property type="protein sequence ID" value="KAG9331877.1"/>
    <property type="molecule type" value="Genomic_DNA"/>
</dbReference>
<dbReference type="Proteomes" id="UP000824540">
    <property type="component" value="Unassembled WGS sequence"/>
</dbReference>
<feature type="compositionally biased region" description="Polar residues" evidence="1">
    <location>
        <begin position="103"/>
        <end position="112"/>
    </location>
</feature>
<dbReference type="AlphaFoldDB" id="A0A8T2N5S5"/>
<protein>
    <submittedName>
        <fullName evidence="2">Uncharacterized protein</fullName>
    </submittedName>
</protein>